<dbReference type="SUPFAM" id="SSF52821">
    <property type="entry name" value="Rhodanese/Cell cycle control phosphatase"/>
    <property type="match status" value="1"/>
</dbReference>
<dbReference type="InterPro" id="IPR001763">
    <property type="entry name" value="Rhodanese-like_dom"/>
</dbReference>
<sequence length="150" mass="15950">MSAVDTILQQAHERAVASNLPYQGALTPAEAAALLAAHPAAKLVDVRTHAEWQFVGFVPDSEMNEWKQYPKMELNPGFLAALQATVDPQAVVMFLCRTGARSHDAAALAAANGYSNAFNILEGFEGDKNAAGQRGQVNGWKAAGLAWTQG</sequence>
<evidence type="ECO:0000259" key="1">
    <source>
        <dbReference type="PROSITE" id="PS50206"/>
    </source>
</evidence>
<proteinExistence type="predicted"/>
<keyword evidence="5" id="KW-1185">Reference proteome</keyword>
<dbReference type="SMART" id="SM00450">
    <property type="entry name" value="RHOD"/>
    <property type="match status" value="1"/>
</dbReference>
<evidence type="ECO:0000313" key="3">
    <source>
        <dbReference type="EMBL" id="TCU88159.1"/>
    </source>
</evidence>
<evidence type="ECO:0000313" key="4">
    <source>
        <dbReference type="Proteomes" id="UP000255108"/>
    </source>
</evidence>
<organism evidence="2 4">
    <name type="scientific">Iodobacter fluviatilis</name>
    <dbReference type="NCBI Taxonomy" id="537"/>
    <lineage>
        <taxon>Bacteria</taxon>
        <taxon>Pseudomonadati</taxon>
        <taxon>Pseudomonadota</taxon>
        <taxon>Betaproteobacteria</taxon>
        <taxon>Neisseriales</taxon>
        <taxon>Chitinibacteraceae</taxon>
        <taxon>Iodobacter</taxon>
    </lineage>
</organism>
<dbReference type="EMBL" id="SMBT01000004">
    <property type="protein sequence ID" value="TCU88159.1"/>
    <property type="molecule type" value="Genomic_DNA"/>
</dbReference>
<dbReference type="Proteomes" id="UP000295794">
    <property type="component" value="Unassembled WGS sequence"/>
</dbReference>
<feature type="domain" description="Rhodanese" evidence="1">
    <location>
        <begin position="37"/>
        <end position="136"/>
    </location>
</feature>
<dbReference type="RefSeq" id="WP_115229892.1">
    <property type="nucleotide sequence ID" value="NZ_CAWOLO010000004.1"/>
</dbReference>
<accession>A0A377SWG4</accession>
<reference evidence="2 4" key="1">
    <citation type="submission" date="2018-06" db="EMBL/GenBank/DDBJ databases">
        <authorList>
            <consortium name="Pathogen Informatics"/>
            <person name="Doyle S."/>
        </authorList>
    </citation>
    <scope>NUCLEOTIDE SEQUENCE [LARGE SCALE GENOMIC DNA]</scope>
    <source>
        <strain evidence="2 4">NCTC11159</strain>
    </source>
</reference>
<protein>
    <submittedName>
        <fullName evidence="2">Molybdopterin biosynthesis-like protein MoeZ</fullName>
    </submittedName>
    <submittedName>
        <fullName evidence="3">Thiosulfate sulfurtransferase</fullName>
    </submittedName>
</protein>
<name>A0A377SWG4_9NEIS</name>
<dbReference type="InterPro" id="IPR036873">
    <property type="entry name" value="Rhodanese-like_dom_sf"/>
</dbReference>
<dbReference type="EMBL" id="UGHR01000004">
    <property type="protein sequence ID" value="STR45660.1"/>
    <property type="molecule type" value="Genomic_DNA"/>
</dbReference>
<dbReference type="Pfam" id="PF00581">
    <property type="entry name" value="Rhodanese"/>
    <property type="match status" value="1"/>
</dbReference>
<dbReference type="Gene3D" id="3.40.250.10">
    <property type="entry name" value="Rhodanese-like domain"/>
    <property type="match status" value="1"/>
</dbReference>
<reference evidence="3 5" key="2">
    <citation type="submission" date="2019-03" db="EMBL/GenBank/DDBJ databases">
        <title>Genomic Encyclopedia of Type Strains, Phase IV (KMG-IV): sequencing the most valuable type-strain genomes for metagenomic binning, comparative biology and taxonomic classification.</title>
        <authorList>
            <person name="Goeker M."/>
        </authorList>
    </citation>
    <scope>NUCLEOTIDE SEQUENCE [LARGE SCALE GENOMIC DNA]</scope>
    <source>
        <strain evidence="3 5">DSM 3764</strain>
    </source>
</reference>
<dbReference type="AlphaFoldDB" id="A0A377SWG4"/>
<evidence type="ECO:0000313" key="5">
    <source>
        <dbReference type="Proteomes" id="UP000295794"/>
    </source>
</evidence>
<dbReference type="OrthoDB" id="9815890at2"/>
<evidence type="ECO:0000313" key="2">
    <source>
        <dbReference type="EMBL" id="STR45660.1"/>
    </source>
</evidence>
<gene>
    <name evidence="3" type="ORF">EV682_104333</name>
    <name evidence="2" type="ORF">NCTC11159_04240</name>
</gene>
<dbReference type="GO" id="GO:0004792">
    <property type="term" value="F:thiosulfate-cyanide sulfurtransferase activity"/>
    <property type="evidence" value="ECO:0007669"/>
    <property type="project" value="TreeGrafter"/>
</dbReference>
<dbReference type="PROSITE" id="PS50206">
    <property type="entry name" value="RHODANESE_3"/>
    <property type="match status" value="1"/>
</dbReference>
<dbReference type="Proteomes" id="UP000255108">
    <property type="component" value="Unassembled WGS sequence"/>
</dbReference>
<dbReference type="PANTHER" id="PTHR44086:SF10">
    <property type="entry name" value="THIOSULFATE SULFURTRANSFERASE_RHODANESE-LIKE DOMAIN-CONTAINING PROTEIN 3"/>
    <property type="match status" value="1"/>
</dbReference>
<dbReference type="PANTHER" id="PTHR44086">
    <property type="entry name" value="THIOSULFATE SULFURTRANSFERASE RDL2, MITOCHONDRIAL-RELATED"/>
    <property type="match status" value="1"/>
</dbReference>